<evidence type="ECO:0000256" key="1">
    <source>
        <dbReference type="SAM" id="MobiDB-lite"/>
    </source>
</evidence>
<dbReference type="RefSeq" id="XP_033683642.1">
    <property type="nucleotide sequence ID" value="XM_033821813.1"/>
</dbReference>
<evidence type="ECO:0000313" key="2">
    <source>
        <dbReference type="EMBL" id="KAF2248638.1"/>
    </source>
</evidence>
<evidence type="ECO:0000313" key="3">
    <source>
        <dbReference type="Proteomes" id="UP000800094"/>
    </source>
</evidence>
<proteinExistence type="predicted"/>
<name>A0A6A6IEY7_9PLEO</name>
<sequence>MVAGRWAADGHLSQCLTAALQHMTAATCGPRPAARIGGPFLHPSAPRAPRRHRLAAATPPASRQWSHLPSPLSTAANFTEPRAPRPAPRSPAVSPECCSTAQAQRRARPFPPPHWAAAASSANHCASPASIPSACAGHPRRTAGSVARCPSPASACSFRACLQLPSAVCSSAPCLPQRQHAPHWQHSPNLMPTSPAAQRLPACLPACLPTPFVSPLHNSSKHFLKPGTAGAPGRDVPSSFRARLLPTSRSSSLHSGQRRCTERSSWAAATVLPCFATCPPRQAKHLSPPWLCPRFTLLQPKSVE</sequence>
<feature type="region of interest" description="Disordered" evidence="1">
    <location>
        <begin position="37"/>
        <end position="98"/>
    </location>
</feature>
<accession>A0A6A6IEY7</accession>
<dbReference type="GeneID" id="54575143"/>
<dbReference type="AlphaFoldDB" id="A0A6A6IEY7"/>
<gene>
    <name evidence="2" type="ORF">BU26DRAFT_303248</name>
</gene>
<organism evidence="2 3">
    <name type="scientific">Trematosphaeria pertusa</name>
    <dbReference type="NCBI Taxonomy" id="390896"/>
    <lineage>
        <taxon>Eukaryota</taxon>
        <taxon>Fungi</taxon>
        <taxon>Dikarya</taxon>
        <taxon>Ascomycota</taxon>
        <taxon>Pezizomycotina</taxon>
        <taxon>Dothideomycetes</taxon>
        <taxon>Pleosporomycetidae</taxon>
        <taxon>Pleosporales</taxon>
        <taxon>Massarineae</taxon>
        <taxon>Trematosphaeriaceae</taxon>
        <taxon>Trematosphaeria</taxon>
    </lineage>
</organism>
<keyword evidence="3" id="KW-1185">Reference proteome</keyword>
<dbReference type="Proteomes" id="UP000800094">
    <property type="component" value="Unassembled WGS sequence"/>
</dbReference>
<feature type="compositionally biased region" description="Polar residues" evidence="1">
    <location>
        <begin position="63"/>
        <end position="77"/>
    </location>
</feature>
<reference evidence="2" key="1">
    <citation type="journal article" date="2020" name="Stud. Mycol.">
        <title>101 Dothideomycetes genomes: a test case for predicting lifestyles and emergence of pathogens.</title>
        <authorList>
            <person name="Haridas S."/>
            <person name="Albert R."/>
            <person name="Binder M."/>
            <person name="Bloem J."/>
            <person name="Labutti K."/>
            <person name="Salamov A."/>
            <person name="Andreopoulos B."/>
            <person name="Baker S."/>
            <person name="Barry K."/>
            <person name="Bills G."/>
            <person name="Bluhm B."/>
            <person name="Cannon C."/>
            <person name="Castanera R."/>
            <person name="Culley D."/>
            <person name="Daum C."/>
            <person name="Ezra D."/>
            <person name="Gonzalez J."/>
            <person name="Henrissat B."/>
            <person name="Kuo A."/>
            <person name="Liang C."/>
            <person name="Lipzen A."/>
            <person name="Lutzoni F."/>
            <person name="Magnuson J."/>
            <person name="Mondo S."/>
            <person name="Nolan M."/>
            <person name="Ohm R."/>
            <person name="Pangilinan J."/>
            <person name="Park H.-J."/>
            <person name="Ramirez L."/>
            <person name="Alfaro M."/>
            <person name="Sun H."/>
            <person name="Tritt A."/>
            <person name="Yoshinaga Y."/>
            <person name="Zwiers L.-H."/>
            <person name="Turgeon B."/>
            <person name="Goodwin S."/>
            <person name="Spatafora J."/>
            <person name="Crous P."/>
            <person name="Grigoriev I."/>
        </authorList>
    </citation>
    <scope>NUCLEOTIDE SEQUENCE</scope>
    <source>
        <strain evidence="2">CBS 122368</strain>
    </source>
</reference>
<dbReference type="EMBL" id="ML987195">
    <property type="protein sequence ID" value="KAF2248638.1"/>
    <property type="molecule type" value="Genomic_DNA"/>
</dbReference>
<protein>
    <submittedName>
        <fullName evidence="2">Uncharacterized protein</fullName>
    </submittedName>
</protein>